<dbReference type="Proteomes" id="UP000324376">
    <property type="component" value="Unassembled WGS sequence"/>
</dbReference>
<dbReference type="AlphaFoldDB" id="A0A5S5BX33"/>
<dbReference type="RefSeq" id="WP_148783420.1">
    <property type="nucleotide sequence ID" value="NZ_VNHU01000009.1"/>
</dbReference>
<dbReference type="OrthoDB" id="3831186at2"/>
<reference evidence="1 2" key="1">
    <citation type="submission" date="2019-07" db="EMBL/GenBank/DDBJ databases">
        <title>Genomic Encyclopedia of Archaeal and Bacterial Type Strains, Phase II (KMG-II): from individual species to whole genera.</title>
        <authorList>
            <person name="Goeker M."/>
        </authorList>
    </citation>
    <scope>NUCLEOTIDE SEQUENCE [LARGE SCALE GENOMIC DNA]</scope>
    <source>
        <strain evidence="1 2">DSM 17527</strain>
    </source>
</reference>
<accession>A0A5S5BX33</accession>
<keyword evidence="2" id="KW-1185">Reference proteome</keyword>
<dbReference type="EMBL" id="VNHU01000009">
    <property type="protein sequence ID" value="TYP71529.1"/>
    <property type="molecule type" value="Genomic_DNA"/>
</dbReference>
<evidence type="ECO:0000313" key="2">
    <source>
        <dbReference type="Proteomes" id="UP000324376"/>
    </source>
</evidence>
<gene>
    <name evidence="1" type="ORF">BD809_109111</name>
</gene>
<organism evidence="1 2">
    <name type="scientific">Aquimarina intermedia</name>
    <dbReference type="NCBI Taxonomy" id="350814"/>
    <lineage>
        <taxon>Bacteria</taxon>
        <taxon>Pseudomonadati</taxon>
        <taxon>Bacteroidota</taxon>
        <taxon>Flavobacteriia</taxon>
        <taxon>Flavobacteriales</taxon>
        <taxon>Flavobacteriaceae</taxon>
        <taxon>Aquimarina</taxon>
    </lineage>
</organism>
<proteinExistence type="predicted"/>
<sequence length="134" mass="15216">MDQLKINKLHELIEDKKVSNRISYSKLGNVVGYSPEGVKKALANKTLKISFLKDIAKKFDFVDDFNAIVGHSDSLNLSKSDDSIRKLALDCVNNWDQLKEIDTFKHKMYDEIGKILNVSLDEIIENGLKSAMKK</sequence>
<protein>
    <submittedName>
        <fullName evidence="1">Uncharacterized protein</fullName>
    </submittedName>
</protein>
<evidence type="ECO:0000313" key="1">
    <source>
        <dbReference type="EMBL" id="TYP71529.1"/>
    </source>
</evidence>
<name>A0A5S5BX33_9FLAO</name>
<comment type="caution">
    <text evidence="1">The sequence shown here is derived from an EMBL/GenBank/DDBJ whole genome shotgun (WGS) entry which is preliminary data.</text>
</comment>